<reference evidence="4" key="2">
    <citation type="submission" date="2015-05" db="EMBL/GenBank/DDBJ databases">
        <title>Complete genome sequence of Halanaeroarchaeum sulfurireducens type strain M27-SA2, a sulfate-reducer haloarchaeon from marine anoxic lake Medee.</title>
        <authorList>
            <person name="Messina E."/>
            <person name="Kublanov I.V."/>
            <person name="Toshchakov S."/>
            <person name="Arcadi E."/>
            <person name="La Spada G."/>
            <person name="La Cono V."/>
            <person name="Yakimov M.M."/>
        </authorList>
    </citation>
    <scope>NUCLEOTIDE SEQUENCE [LARGE SCALE GENOMIC DNA]</scope>
    <source>
        <strain evidence="4">M27-SA2</strain>
        <plasmid evidence="4">Plasmid pM27-SA2-01</plasmid>
    </source>
</reference>
<feature type="transmembrane region" description="Helical" evidence="1">
    <location>
        <begin position="180"/>
        <end position="202"/>
    </location>
</feature>
<dbReference type="EMBL" id="CP011565">
    <property type="protein sequence ID" value="ALG83086.1"/>
    <property type="molecule type" value="Genomic_DNA"/>
</dbReference>
<dbReference type="KEGG" id="hsu:HLASF_3018"/>
<evidence type="ECO:0000313" key="3">
    <source>
        <dbReference type="EMBL" id="ALG83086.1"/>
    </source>
</evidence>
<keyword evidence="1" id="KW-0812">Transmembrane</keyword>
<dbReference type="KEGG" id="hsf:HLASA_3018"/>
<keyword evidence="2" id="KW-0614">Plasmid</keyword>
<keyword evidence="1" id="KW-0472">Membrane</keyword>
<accession>A0A0F7PGF4</accession>
<proteinExistence type="predicted"/>
<keyword evidence="1" id="KW-1133">Transmembrane helix</keyword>
<gene>
    <name evidence="3" type="ORF">HLASA_3018</name>
    <name evidence="2" type="ORF">HLASF_3018</name>
</gene>
<evidence type="ECO:0000313" key="2">
    <source>
        <dbReference type="EMBL" id="AKH98644.1"/>
    </source>
</evidence>
<dbReference type="Proteomes" id="UP000069906">
    <property type="component" value="Plasmid pHSR2-01"/>
</dbReference>
<feature type="transmembrane region" description="Helical" evidence="1">
    <location>
        <begin position="6"/>
        <end position="25"/>
    </location>
</feature>
<name>A0A0F7PGF4_9EURY</name>
<reference evidence="2 5" key="1">
    <citation type="submission" date="2014-06" db="EMBL/GenBank/DDBJ databases">
        <title>Secret life of haloarchaea: discovery of obligatory anaerobic haloarchaea growing by dissimilatory sulfur reduction.</title>
        <authorList>
            <person name="Sorokin D.Y."/>
            <person name="Kublanov I.V."/>
            <person name="Gavrilov S.N."/>
            <person name="Ferrer M."/>
            <person name="Golyshin P.N."/>
            <person name="Messina E."/>
            <person name="La Cono V."/>
            <person name="Yakimov M.M."/>
        </authorList>
    </citation>
    <scope>NUCLEOTIDE SEQUENCE [LARGE SCALE GENOMIC DNA]</scope>
    <source>
        <strain evidence="2 5">HSR2</strain>
        <plasmid evidence="2 5">pHSR2-01</plasmid>
    </source>
</reference>
<dbReference type="EMBL" id="CP008875">
    <property type="protein sequence ID" value="AKH98644.1"/>
    <property type="molecule type" value="Genomic_DNA"/>
</dbReference>
<organism evidence="2 5">
    <name type="scientific">Halanaeroarchaeum sulfurireducens</name>
    <dbReference type="NCBI Taxonomy" id="1604004"/>
    <lineage>
        <taxon>Archaea</taxon>
        <taxon>Methanobacteriati</taxon>
        <taxon>Methanobacteriota</taxon>
        <taxon>Stenosarchaea group</taxon>
        <taxon>Halobacteria</taxon>
        <taxon>Halobacteriales</taxon>
        <taxon>Halobacteriaceae</taxon>
        <taxon>Halanaeroarchaeum</taxon>
    </lineage>
</organism>
<sequence length="210" mass="24114">MVTPNQLTLFGLILDGLGALTIAGFRIRPINKLSRYIWPRYRKISYAWATLHDEAQVTSQNYGSHTLAFELNPPEQYEKLKAERKELKCKKIELEDAPNKPLKEKEISVEITDSKHMPDKFDMSLTKTMTRETAMSLINDKTEYVFLKTGAILLILGFALQIVAKYAQMNSIQFPKAAPIVYHPVSITLEIFLLLFLLVVWLGKMNDPRR</sequence>
<dbReference type="Proteomes" id="UP000060390">
    <property type="component" value="Plasmid pM27-SA2-01"/>
</dbReference>
<evidence type="ECO:0000256" key="1">
    <source>
        <dbReference type="SAM" id="Phobius"/>
    </source>
</evidence>
<dbReference type="RefSeq" id="WP_144426133.1">
    <property type="nucleotide sequence ID" value="NZ_CP008875.1"/>
</dbReference>
<geneLocation type="plasmid" evidence="3 4">
    <name>pM27-SA2-01</name>
</geneLocation>
<protein>
    <submittedName>
        <fullName evidence="2">Uncharacterized protein</fullName>
    </submittedName>
</protein>
<keyword evidence="5" id="KW-1185">Reference proteome</keyword>
<evidence type="ECO:0000313" key="4">
    <source>
        <dbReference type="Proteomes" id="UP000060390"/>
    </source>
</evidence>
<dbReference type="HOGENOM" id="CLU_1307787_0_0_2"/>
<dbReference type="GeneID" id="41532925"/>
<feature type="transmembrane region" description="Helical" evidence="1">
    <location>
        <begin position="145"/>
        <end position="168"/>
    </location>
</feature>
<evidence type="ECO:0000313" key="5">
    <source>
        <dbReference type="Proteomes" id="UP000069906"/>
    </source>
</evidence>
<dbReference type="AlphaFoldDB" id="A0A0F7PGF4"/>
<geneLocation type="plasmid" evidence="2 5">
    <name>pHSR2-01</name>
</geneLocation>
<reference evidence="3 4" key="3">
    <citation type="journal article" date="2016" name="Stand. Genomic Sci.">
        <title>Complete genome sequence of 'Halanaeroarchaeum sulfurireducens' M27-SA2, a sulfur-reducing and acetate-oxidizing haloarchaeon from the deep-sea hypersaline anoxic lake Medee.</title>
        <authorList>
            <person name="Messina E."/>
            <person name="Sorokin D.Y."/>
            <person name="Kublanov I.V."/>
            <person name="Toshchakov S."/>
            <person name="Lopatina A."/>
            <person name="Arcadi E."/>
            <person name="Smedile F."/>
            <person name="La Spada G."/>
            <person name="La Cono V."/>
            <person name="Yakimov M.M."/>
        </authorList>
    </citation>
    <scope>NUCLEOTIDE SEQUENCE [LARGE SCALE GENOMIC DNA]</scope>
    <source>
        <strain evidence="3 4">M27-SA2</strain>
        <plasmid evidence="4">Plasmid pM27-SA2-01</plasmid>
        <plasmid evidence="3">pM27-SA2-01</plasmid>
    </source>
</reference>